<dbReference type="CDD" id="cd16579">
    <property type="entry name" value="RING-HC_PML_C-V"/>
    <property type="match status" value="1"/>
</dbReference>
<dbReference type="EMBL" id="BDGG01000004">
    <property type="protein sequence ID" value="GAU98239.1"/>
    <property type="molecule type" value="Genomic_DNA"/>
</dbReference>
<dbReference type="OrthoDB" id="252722at2759"/>
<keyword evidence="11" id="KW-1185">Reference proteome</keyword>
<dbReference type="Gene3D" id="2.60.40.10">
    <property type="entry name" value="Immunoglobulins"/>
    <property type="match status" value="1"/>
</dbReference>
<dbReference type="PROSITE" id="PS50089">
    <property type="entry name" value="ZF_RING_2"/>
    <property type="match status" value="1"/>
</dbReference>
<dbReference type="GO" id="GO:0005654">
    <property type="term" value="C:nucleoplasm"/>
    <property type="evidence" value="ECO:0007669"/>
    <property type="project" value="TreeGrafter"/>
</dbReference>
<reference evidence="10 11" key="1">
    <citation type="journal article" date="2016" name="Nat. Commun.">
        <title>Extremotolerant tardigrade genome and improved radiotolerance of human cultured cells by tardigrade-unique protein.</title>
        <authorList>
            <person name="Hashimoto T."/>
            <person name="Horikawa D.D."/>
            <person name="Saito Y."/>
            <person name="Kuwahara H."/>
            <person name="Kozuka-Hata H."/>
            <person name="Shin-I T."/>
            <person name="Minakuchi Y."/>
            <person name="Ohishi K."/>
            <person name="Motoyama A."/>
            <person name="Aizu T."/>
            <person name="Enomoto A."/>
            <person name="Kondo K."/>
            <person name="Tanaka S."/>
            <person name="Hara Y."/>
            <person name="Koshikawa S."/>
            <person name="Sagara H."/>
            <person name="Miura T."/>
            <person name="Yokobori S."/>
            <person name="Miyagawa K."/>
            <person name="Suzuki Y."/>
            <person name="Kubo T."/>
            <person name="Oyama M."/>
            <person name="Kohara Y."/>
            <person name="Fujiyama A."/>
            <person name="Arakawa K."/>
            <person name="Katayama T."/>
            <person name="Toyoda A."/>
            <person name="Kunieda T."/>
        </authorList>
    </citation>
    <scope>NUCLEOTIDE SEQUENCE [LARGE SCALE GENOMIC DNA]</scope>
    <source>
        <strain evidence="10 11">YOKOZUNA-1</strain>
    </source>
</reference>
<dbReference type="InterPro" id="IPR011042">
    <property type="entry name" value="6-blade_b-propeller_TolB-like"/>
</dbReference>
<dbReference type="Pfam" id="PF14634">
    <property type="entry name" value="zf-RING_5"/>
    <property type="match status" value="1"/>
</dbReference>
<dbReference type="InterPro" id="IPR017907">
    <property type="entry name" value="Znf_RING_CS"/>
</dbReference>
<dbReference type="SMART" id="SM00557">
    <property type="entry name" value="IG_FLMN"/>
    <property type="match status" value="1"/>
</dbReference>
<dbReference type="InterPro" id="IPR011011">
    <property type="entry name" value="Znf_FYVE_PHD"/>
</dbReference>
<dbReference type="InterPro" id="IPR001258">
    <property type="entry name" value="NHL_repeat"/>
</dbReference>
<keyword evidence="4 7" id="KW-0863">Zinc-finger</keyword>
<evidence type="ECO:0000256" key="3">
    <source>
        <dbReference type="ARBA" id="ARBA00022737"/>
    </source>
</evidence>
<keyword evidence="5" id="KW-0862">Zinc</keyword>
<evidence type="ECO:0000256" key="6">
    <source>
        <dbReference type="PROSITE-ProRule" id="PRU00087"/>
    </source>
</evidence>
<sequence>MTMSTLVETVNINYEDFSDSFLTCTTCLNRYDPSEHAPKLLPCSHTICHTCLGRIAENAAGRTPPTFRCPICRNSIVIPRGGIAALPPSFLVNQLLDLMASQHREVIPKCTNHQSEELLLCESCDAVFCTRCNQPKQVENKQGDFVCHHDATVVPFSIALKRMSKIMLYKAQSCFQRLEVGEQAILKECQSLDVSFNVTKAAINKSMESIYALVEKHRTFLVANLENLRDQKKGVLQEQLEILKDEKRKIEAVCHTETGPNVQLEMQAIGGKIGSLNSMLGSMNLLCDPRENAYMFFRYGHNDILQELRTCLEGFGEIKHSHTLPSLCKVIVSPSVAHLTTTITLTCYDYNGHAVKYGGDPVTVMVTDSHGKSIHYSLKDNDNGSYEVAFTPTLPDTYSVEVKIFDRHVQGSPFECKASEHINPVRIYRGQDVGLSRPVSIVKGKDNKYYILDTGNDRIAVMTEDFEQKSSIKLPDSERQSVTGMALSPQGTLICTNWRTREIFEISFAGEILRRFTSQELNCPCSVAVNSKGEIFVADSGLGLILVFSSAGKMLRKITGVAGHRLDLLQAISCFENEESRDIVLADNMIKIYDEAGKLKSQMGTRGKDDIYQSVTLDATHDLLLASKTEKRRNVIEVWKYSTGQLSFVIDSHDCKLRRPAGLVLDGDRHLLICDVGVGSNQGSILKFPYG</sequence>
<comment type="caution">
    <text evidence="10">The sequence shown here is derived from an EMBL/GenBank/DDBJ whole genome shotgun (WGS) entry which is preliminary data.</text>
</comment>
<dbReference type="AlphaFoldDB" id="A0A1D1V988"/>
<protein>
    <recommendedName>
        <fullName evidence="9">RING-type domain-containing protein</fullName>
    </recommendedName>
</protein>
<dbReference type="GO" id="GO:0061630">
    <property type="term" value="F:ubiquitin protein ligase activity"/>
    <property type="evidence" value="ECO:0007669"/>
    <property type="project" value="TreeGrafter"/>
</dbReference>
<evidence type="ECO:0000256" key="7">
    <source>
        <dbReference type="PROSITE-ProRule" id="PRU00175"/>
    </source>
</evidence>
<dbReference type="Gene3D" id="3.30.40.10">
    <property type="entry name" value="Zinc/RING finger domain, C3HC4 (zinc finger)"/>
    <property type="match status" value="1"/>
</dbReference>
<dbReference type="PROSITE" id="PS00518">
    <property type="entry name" value="ZF_RING_1"/>
    <property type="match status" value="1"/>
</dbReference>
<dbReference type="InterPro" id="IPR017868">
    <property type="entry name" value="Filamin/ABP280_repeat-like"/>
</dbReference>
<dbReference type="STRING" id="947166.A0A1D1V988"/>
<feature type="repeat" description="NHL" evidence="8">
    <location>
        <begin position="510"/>
        <end position="551"/>
    </location>
</feature>
<keyword evidence="3" id="KW-0677">Repeat</keyword>
<comment type="similarity">
    <text evidence="1">Belongs to the TRIM/RBCC family.</text>
</comment>
<dbReference type="GO" id="GO:0008270">
    <property type="term" value="F:zinc ion binding"/>
    <property type="evidence" value="ECO:0007669"/>
    <property type="project" value="UniProtKB-KW"/>
</dbReference>
<dbReference type="Gene3D" id="2.120.10.30">
    <property type="entry name" value="TolB, C-terminal domain"/>
    <property type="match status" value="1"/>
</dbReference>
<dbReference type="InterPro" id="IPR001841">
    <property type="entry name" value="Znf_RING"/>
</dbReference>
<evidence type="ECO:0000256" key="1">
    <source>
        <dbReference type="ARBA" id="ARBA00008518"/>
    </source>
</evidence>
<dbReference type="Pfam" id="PF00630">
    <property type="entry name" value="Filamin"/>
    <property type="match status" value="1"/>
</dbReference>
<dbReference type="PROSITE" id="PS51125">
    <property type="entry name" value="NHL"/>
    <property type="match status" value="1"/>
</dbReference>
<dbReference type="PANTHER" id="PTHR25462:SF285">
    <property type="entry name" value="RING-TYPE DOMAIN-CONTAINING PROTEIN"/>
    <property type="match status" value="1"/>
</dbReference>
<dbReference type="SUPFAM" id="SSF81296">
    <property type="entry name" value="E set domains"/>
    <property type="match status" value="1"/>
</dbReference>
<dbReference type="InterPro" id="IPR014756">
    <property type="entry name" value="Ig_E-set"/>
</dbReference>
<feature type="repeat" description="Filamin" evidence="6">
    <location>
        <begin position="358"/>
        <end position="418"/>
    </location>
</feature>
<dbReference type="Proteomes" id="UP000186922">
    <property type="component" value="Unassembled WGS sequence"/>
</dbReference>
<gene>
    <name evidence="10" type="primary">RvY_09414-1</name>
    <name evidence="10" type="synonym">RvY_09414.1</name>
    <name evidence="10" type="ORF">RvY_09414</name>
</gene>
<dbReference type="InterPro" id="IPR013083">
    <property type="entry name" value="Znf_RING/FYVE/PHD"/>
</dbReference>
<name>A0A1D1V988_RAMVA</name>
<evidence type="ECO:0000256" key="4">
    <source>
        <dbReference type="ARBA" id="ARBA00022771"/>
    </source>
</evidence>
<evidence type="ECO:0000313" key="11">
    <source>
        <dbReference type="Proteomes" id="UP000186922"/>
    </source>
</evidence>
<dbReference type="SUPFAM" id="SSF101898">
    <property type="entry name" value="NHL repeat"/>
    <property type="match status" value="1"/>
</dbReference>
<accession>A0A1D1V988</accession>
<dbReference type="PROSITE" id="PS50194">
    <property type="entry name" value="FILAMIN_REPEAT"/>
    <property type="match status" value="1"/>
</dbReference>
<evidence type="ECO:0000256" key="5">
    <source>
        <dbReference type="ARBA" id="ARBA00022833"/>
    </source>
</evidence>
<dbReference type="InterPro" id="IPR001298">
    <property type="entry name" value="Filamin/ABP280_rpt"/>
</dbReference>
<dbReference type="SUPFAM" id="SSF57903">
    <property type="entry name" value="FYVE/PHD zinc finger"/>
    <property type="match status" value="1"/>
</dbReference>
<evidence type="ECO:0000259" key="9">
    <source>
        <dbReference type="PROSITE" id="PS50089"/>
    </source>
</evidence>
<dbReference type="SUPFAM" id="SSF57850">
    <property type="entry name" value="RING/U-box"/>
    <property type="match status" value="1"/>
</dbReference>
<evidence type="ECO:0000313" key="10">
    <source>
        <dbReference type="EMBL" id="GAU98239.1"/>
    </source>
</evidence>
<evidence type="ECO:0000256" key="8">
    <source>
        <dbReference type="PROSITE-ProRule" id="PRU00504"/>
    </source>
</evidence>
<feature type="domain" description="RING-type" evidence="9">
    <location>
        <begin position="24"/>
        <end position="73"/>
    </location>
</feature>
<dbReference type="InterPro" id="IPR013783">
    <property type="entry name" value="Ig-like_fold"/>
</dbReference>
<proteinExistence type="inferred from homology"/>
<keyword evidence="2" id="KW-0479">Metal-binding</keyword>
<dbReference type="InterPro" id="IPR047153">
    <property type="entry name" value="TRIM45/56/19-like"/>
</dbReference>
<dbReference type="SMART" id="SM00184">
    <property type="entry name" value="RING"/>
    <property type="match status" value="1"/>
</dbReference>
<evidence type="ECO:0000256" key="2">
    <source>
        <dbReference type="ARBA" id="ARBA00022723"/>
    </source>
</evidence>
<dbReference type="PANTHER" id="PTHR25462">
    <property type="entry name" value="BONUS, ISOFORM C-RELATED"/>
    <property type="match status" value="1"/>
</dbReference>
<organism evidence="10 11">
    <name type="scientific">Ramazzottius varieornatus</name>
    <name type="common">Water bear</name>
    <name type="synonym">Tardigrade</name>
    <dbReference type="NCBI Taxonomy" id="947166"/>
    <lineage>
        <taxon>Eukaryota</taxon>
        <taxon>Metazoa</taxon>
        <taxon>Ecdysozoa</taxon>
        <taxon>Tardigrada</taxon>
        <taxon>Eutardigrada</taxon>
        <taxon>Parachela</taxon>
        <taxon>Hypsibioidea</taxon>
        <taxon>Ramazzottiidae</taxon>
        <taxon>Ramazzottius</taxon>
    </lineage>
</organism>